<dbReference type="InterPro" id="IPR007295">
    <property type="entry name" value="DUF402"/>
</dbReference>
<keyword evidence="3" id="KW-1185">Reference proteome</keyword>
<gene>
    <name evidence="2" type="ORF">SAMN05443637_1247</name>
</gene>
<dbReference type="EMBL" id="FRAP01000024">
    <property type="protein sequence ID" value="SHL30533.1"/>
    <property type="molecule type" value="Genomic_DNA"/>
</dbReference>
<evidence type="ECO:0000259" key="1">
    <source>
        <dbReference type="Pfam" id="PF04167"/>
    </source>
</evidence>
<dbReference type="Proteomes" id="UP000184363">
    <property type="component" value="Unassembled WGS sequence"/>
</dbReference>
<dbReference type="Gene3D" id="2.40.380.10">
    <property type="entry name" value="FomD-like"/>
    <property type="match status" value="1"/>
</dbReference>
<organism evidence="2 3">
    <name type="scientific">Pseudonocardia thermophila</name>
    <dbReference type="NCBI Taxonomy" id="1848"/>
    <lineage>
        <taxon>Bacteria</taxon>
        <taxon>Bacillati</taxon>
        <taxon>Actinomycetota</taxon>
        <taxon>Actinomycetes</taxon>
        <taxon>Pseudonocardiales</taxon>
        <taxon>Pseudonocardiaceae</taxon>
        <taxon>Pseudonocardia</taxon>
    </lineage>
</organism>
<dbReference type="RefSeq" id="WP_327194785.1">
    <property type="nucleotide sequence ID" value="NZ_CALGVN010000007.1"/>
</dbReference>
<evidence type="ECO:0000313" key="3">
    <source>
        <dbReference type="Proteomes" id="UP000184363"/>
    </source>
</evidence>
<sequence length="169" mass="18742">MHPPKISTFDVPGMVNIDTKGCVRPVEVYTETSFGLYMSRPVVGRPSAHWIETWLLPDLGIAVSDWAWNPGHERDQDFYLDIATISRDGSRYVLVDHYLDIVVQQRRSTQVIDVDEFTAAVAAGLIDPAAAEYALNAMVQAVTGLAANANDLDAWLAGLGIRLTWRKRS</sequence>
<dbReference type="Pfam" id="PF04167">
    <property type="entry name" value="DUF402"/>
    <property type="match status" value="1"/>
</dbReference>
<dbReference type="STRING" id="1848.SAMN05443637_1247"/>
<reference evidence="2 3" key="1">
    <citation type="submission" date="2016-11" db="EMBL/GenBank/DDBJ databases">
        <authorList>
            <person name="Jaros S."/>
            <person name="Januszkiewicz K."/>
            <person name="Wedrychowicz H."/>
        </authorList>
    </citation>
    <scope>NUCLEOTIDE SEQUENCE [LARGE SCALE GENOMIC DNA]</scope>
    <source>
        <strain evidence="2 3">DSM 43832</strain>
    </source>
</reference>
<dbReference type="InterPro" id="IPR035930">
    <property type="entry name" value="FomD-like_sf"/>
</dbReference>
<name>A0A1M6ZJM3_PSETH</name>
<dbReference type="AlphaFoldDB" id="A0A1M6ZJM3"/>
<protein>
    <recommendedName>
        <fullName evidence="1">DUF402 domain-containing protein</fullName>
    </recommendedName>
</protein>
<feature type="domain" description="DUF402" evidence="1">
    <location>
        <begin position="23"/>
        <end position="148"/>
    </location>
</feature>
<evidence type="ECO:0000313" key="2">
    <source>
        <dbReference type="EMBL" id="SHL30533.1"/>
    </source>
</evidence>
<proteinExistence type="predicted"/>
<dbReference type="SUPFAM" id="SSF159234">
    <property type="entry name" value="FomD-like"/>
    <property type="match status" value="1"/>
</dbReference>
<accession>A0A1M6ZJM3</accession>